<protein>
    <submittedName>
        <fullName evidence="7">Dihydroorotase</fullName>
        <ecNumber evidence="7">3.5.2.3</ecNumber>
    </submittedName>
</protein>
<comment type="similarity">
    <text evidence="3">Belongs to the metallo-dependent hydrolases superfamily. DHOase family. Class I DHOase subfamily.</text>
</comment>
<evidence type="ECO:0000256" key="3">
    <source>
        <dbReference type="ARBA" id="ARBA00010286"/>
    </source>
</evidence>
<organism evidence="7 8">
    <name type="scientific">Alsobacter ponti</name>
    <dbReference type="NCBI Taxonomy" id="2962936"/>
    <lineage>
        <taxon>Bacteria</taxon>
        <taxon>Pseudomonadati</taxon>
        <taxon>Pseudomonadota</taxon>
        <taxon>Alphaproteobacteria</taxon>
        <taxon>Hyphomicrobiales</taxon>
        <taxon>Alsobacteraceae</taxon>
        <taxon>Alsobacter</taxon>
    </lineage>
</organism>
<evidence type="ECO:0000256" key="5">
    <source>
        <dbReference type="ARBA" id="ARBA00022801"/>
    </source>
</evidence>
<evidence type="ECO:0000256" key="1">
    <source>
        <dbReference type="ARBA" id="ARBA00001947"/>
    </source>
</evidence>
<evidence type="ECO:0000256" key="4">
    <source>
        <dbReference type="ARBA" id="ARBA00022723"/>
    </source>
</evidence>
<evidence type="ECO:0000313" key="7">
    <source>
        <dbReference type="EMBL" id="MCP8939058.1"/>
    </source>
</evidence>
<dbReference type="Gene3D" id="3.20.20.140">
    <property type="entry name" value="Metal-dependent hydrolases"/>
    <property type="match status" value="1"/>
</dbReference>
<dbReference type="InterPro" id="IPR011059">
    <property type="entry name" value="Metal-dep_hydrolase_composite"/>
</dbReference>
<dbReference type="RefSeq" id="WP_254741819.1">
    <property type="nucleotide sequence ID" value="NZ_JANCLU010000009.1"/>
</dbReference>
<dbReference type="InterPro" id="IPR002195">
    <property type="entry name" value="Dihydroorotase_CS"/>
</dbReference>
<dbReference type="EC" id="3.5.2.3" evidence="7"/>
<evidence type="ECO:0000259" key="6">
    <source>
        <dbReference type="Pfam" id="PF01979"/>
    </source>
</evidence>
<evidence type="ECO:0000313" key="8">
    <source>
        <dbReference type="Proteomes" id="UP001205890"/>
    </source>
</evidence>
<comment type="caution">
    <text evidence="7">The sequence shown here is derived from an EMBL/GenBank/DDBJ whole genome shotgun (WGS) entry which is preliminary data.</text>
</comment>
<dbReference type="PROSITE" id="PS00483">
    <property type="entry name" value="DIHYDROOROTASE_2"/>
    <property type="match status" value="1"/>
</dbReference>
<comment type="function">
    <text evidence="2">Catalyzes the reversible cyclization of carbamoyl aspartate to dihydroorotate.</text>
</comment>
<dbReference type="PANTHER" id="PTHR43668">
    <property type="entry name" value="ALLANTOINASE"/>
    <property type="match status" value="1"/>
</dbReference>
<keyword evidence="4" id="KW-0479">Metal-binding</keyword>
<dbReference type="Proteomes" id="UP001205890">
    <property type="component" value="Unassembled WGS sequence"/>
</dbReference>
<dbReference type="GO" id="GO:0004151">
    <property type="term" value="F:dihydroorotase activity"/>
    <property type="evidence" value="ECO:0007669"/>
    <property type="project" value="UniProtKB-EC"/>
</dbReference>
<keyword evidence="5 7" id="KW-0378">Hydrolase</keyword>
<dbReference type="NCBIfam" id="NF006559">
    <property type="entry name" value="PRK09060.1"/>
    <property type="match status" value="1"/>
</dbReference>
<dbReference type="InterPro" id="IPR050138">
    <property type="entry name" value="DHOase/Allantoinase_Hydrolase"/>
</dbReference>
<dbReference type="Gene3D" id="2.30.40.10">
    <property type="entry name" value="Urease, subunit C, domain 1"/>
    <property type="match status" value="1"/>
</dbReference>
<comment type="cofactor">
    <cofactor evidence="1">
        <name>Zn(2+)</name>
        <dbReference type="ChEBI" id="CHEBI:29105"/>
    </cofactor>
</comment>
<accession>A0ABT1LD91</accession>
<proteinExistence type="inferred from homology"/>
<sequence length="442" mass="47975">MARTYDVVLAGGTVVNQDGAAVRDIGVSQGRVAMIGDLSQASAGERIDCTGLHVLPGVIDTQVHFREPGLEHKEDLETGSRAAVMGGVTAVFEMPNTKPETTTAEALADKIRRGTDRMHCDFAFWVGGTHDNVGELRDLERLPGAAGIKVFMGSSTGSLLVEDDAGVAQVLRQTRRRAAFHSEDEEMLRARKDLRVKGDPSSHPVWRSAEAAMECTRRLVRIAHETGARIHVLHVSTAEEMVFLADHKDVATVEVTPHHLTLAAPDAYDRLGTLAQMNPPVRDARHRAGVWWGLEQGVVDVLGSDHAPHTLEEKAKPYPDSPSGMTGVQTLVPVMLDHVNAGKLSLARFVDLTSAGPARIFGIAGKGRIAVGYDADFTVVDLKRRETISNRWIASRCGWTPYDGVQVTGWPVGTIVRGRRVMWDGELATPSTGRAVRFVETL</sequence>
<dbReference type="EMBL" id="JANCLU010000009">
    <property type="protein sequence ID" value="MCP8939058.1"/>
    <property type="molecule type" value="Genomic_DNA"/>
</dbReference>
<dbReference type="InterPro" id="IPR006680">
    <property type="entry name" value="Amidohydro-rel"/>
</dbReference>
<dbReference type="SUPFAM" id="SSF51338">
    <property type="entry name" value="Composite domain of metallo-dependent hydrolases"/>
    <property type="match status" value="1"/>
</dbReference>
<dbReference type="SUPFAM" id="SSF51556">
    <property type="entry name" value="Metallo-dependent hydrolases"/>
    <property type="match status" value="1"/>
</dbReference>
<reference evidence="7 8" key="1">
    <citation type="submission" date="2022-07" db="EMBL/GenBank/DDBJ databases">
        <authorList>
            <person name="Li W.-J."/>
            <person name="Deng Q.-Q."/>
        </authorList>
    </citation>
    <scope>NUCLEOTIDE SEQUENCE [LARGE SCALE GENOMIC DNA]</scope>
    <source>
        <strain evidence="7 8">SYSU M60028</strain>
    </source>
</reference>
<dbReference type="InterPro" id="IPR032466">
    <property type="entry name" value="Metal_Hydrolase"/>
</dbReference>
<evidence type="ECO:0000256" key="2">
    <source>
        <dbReference type="ARBA" id="ARBA00002368"/>
    </source>
</evidence>
<name>A0ABT1LD91_9HYPH</name>
<dbReference type="NCBIfam" id="TIGR00857">
    <property type="entry name" value="pyrC_multi"/>
    <property type="match status" value="1"/>
</dbReference>
<feature type="domain" description="Amidohydrolase-related" evidence="6">
    <location>
        <begin position="54"/>
        <end position="421"/>
    </location>
</feature>
<dbReference type="Pfam" id="PF01979">
    <property type="entry name" value="Amidohydro_1"/>
    <property type="match status" value="1"/>
</dbReference>
<dbReference type="CDD" id="cd01318">
    <property type="entry name" value="DHOase_IIb"/>
    <property type="match status" value="1"/>
</dbReference>
<gene>
    <name evidence="7" type="ORF">NK718_11070</name>
</gene>
<keyword evidence="8" id="KW-1185">Reference proteome</keyword>
<dbReference type="PANTHER" id="PTHR43668:SF4">
    <property type="entry name" value="ALLANTOINASE"/>
    <property type="match status" value="1"/>
</dbReference>